<accession>A0A2T0M7U6</accession>
<dbReference type="EMBL" id="PVNG01000027">
    <property type="protein sequence ID" value="PRX53533.1"/>
    <property type="molecule type" value="Genomic_DNA"/>
</dbReference>
<organism evidence="2 3">
    <name type="scientific">Nonomuraea fuscirosea</name>
    <dbReference type="NCBI Taxonomy" id="1291556"/>
    <lineage>
        <taxon>Bacteria</taxon>
        <taxon>Bacillati</taxon>
        <taxon>Actinomycetota</taxon>
        <taxon>Actinomycetes</taxon>
        <taxon>Streptosporangiales</taxon>
        <taxon>Streptosporangiaceae</taxon>
        <taxon>Nonomuraea</taxon>
    </lineage>
</organism>
<comment type="caution">
    <text evidence="2">The sequence shown here is derived from an EMBL/GenBank/DDBJ whole genome shotgun (WGS) entry which is preliminary data.</text>
</comment>
<gene>
    <name evidence="2" type="ORF">B0I32_127122</name>
</gene>
<proteinExistence type="predicted"/>
<dbReference type="GO" id="GO:0004806">
    <property type="term" value="F:triacylglycerol lipase activity"/>
    <property type="evidence" value="ECO:0007669"/>
    <property type="project" value="TreeGrafter"/>
</dbReference>
<evidence type="ECO:0000259" key="1">
    <source>
        <dbReference type="Pfam" id="PF12697"/>
    </source>
</evidence>
<dbReference type="Proteomes" id="UP000238312">
    <property type="component" value="Unassembled WGS sequence"/>
</dbReference>
<dbReference type="InterPro" id="IPR000073">
    <property type="entry name" value="AB_hydrolase_1"/>
</dbReference>
<dbReference type="GO" id="GO:0046503">
    <property type="term" value="P:glycerolipid catabolic process"/>
    <property type="evidence" value="ECO:0007669"/>
    <property type="project" value="TreeGrafter"/>
</dbReference>
<evidence type="ECO:0000313" key="2">
    <source>
        <dbReference type="EMBL" id="PRX53533.1"/>
    </source>
</evidence>
<dbReference type="PANTHER" id="PTHR43433:SF5">
    <property type="entry name" value="AB HYDROLASE-1 DOMAIN-CONTAINING PROTEIN"/>
    <property type="match status" value="1"/>
</dbReference>
<dbReference type="InterPro" id="IPR050471">
    <property type="entry name" value="AB_hydrolase"/>
</dbReference>
<feature type="domain" description="AB hydrolase-1" evidence="1">
    <location>
        <begin position="39"/>
        <end position="252"/>
    </location>
</feature>
<keyword evidence="3" id="KW-1185">Reference proteome</keyword>
<sequence length="267" mass="28521">MSNVTSADGTRIAYTRAGSGPAVVLVDGALSHRAQSINAGLATALAAHFTVYTYDRRGRGESGDTLPSMPFAPEREVEDLAALVAEAGGPVRLYGTSSGAALALAAADSGVPVERLALYEPPFIVDATRPPIPDDYLRTLDDLVAADRRADAVRYFMRRGVGLPGFVVAMMRFMPAWSTLKALAHTLPYDAAFVAPYEHGAPYPAADWASVKVPTLVMDGGKSQVWIRNAARALAEHLPEATYRTLEGQTHIVKPEALAPVLEGFFR</sequence>
<reference evidence="2 3" key="1">
    <citation type="submission" date="2018-03" db="EMBL/GenBank/DDBJ databases">
        <title>Genomic Encyclopedia of Type Strains, Phase III (KMG-III): the genomes of soil and plant-associated and newly described type strains.</title>
        <authorList>
            <person name="Whitman W."/>
        </authorList>
    </citation>
    <scope>NUCLEOTIDE SEQUENCE [LARGE SCALE GENOMIC DNA]</scope>
    <source>
        <strain evidence="2 3">CGMCC 4.7104</strain>
    </source>
</reference>
<name>A0A2T0M7U6_9ACTN</name>
<dbReference type="Pfam" id="PF12697">
    <property type="entry name" value="Abhydrolase_6"/>
    <property type="match status" value="1"/>
</dbReference>
<dbReference type="InterPro" id="IPR029058">
    <property type="entry name" value="AB_hydrolase_fold"/>
</dbReference>
<dbReference type="RefSeq" id="WP_106250727.1">
    <property type="nucleotide sequence ID" value="NZ_PVNG01000027.1"/>
</dbReference>
<dbReference type="OrthoDB" id="63519at2"/>
<dbReference type="SUPFAM" id="SSF53474">
    <property type="entry name" value="alpha/beta-Hydrolases"/>
    <property type="match status" value="1"/>
</dbReference>
<protein>
    <submittedName>
        <fullName evidence="2">Pimeloyl-ACP methyl ester carboxylesterase</fullName>
    </submittedName>
</protein>
<dbReference type="AlphaFoldDB" id="A0A2T0M7U6"/>
<dbReference type="Gene3D" id="3.40.50.1820">
    <property type="entry name" value="alpha/beta hydrolase"/>
    <property type="match status" value="1"/>
</dbReference>
<dbReference type="PANTHER" id="PTHR43433">
    <property type="entry name" value="HYDROLASE, ALPHA/BETA FOLD FAMILY PROTEIN"/>
    <property type="match status" value="1"/>
</dbReference>
<evidence type="ECO:0000313" key="3">
    <source>
        <dbReference type="Proteomes" id="UP000238312"/>
    </source>
</evidence>